<evidence type="ECO:0000313" key="2">
    <source>
        <dbReference type="Proteomes" id="UP001055879"/>
    </source>
</evidence>
<accession>A0ACB9FGG4</accession>
<name>A0ACB9FGG4_ARCLA</name>
<proteinExistence type="predicted"/>
<sequence>MVEAIANEIIGDKVGIRLSTFTDYMEYGDSNPEALGLYMRDDGSMTIDNGNAYLVAFGRLFLANSDLPKRFELDANLNKYDRDTFYTQDPLVGYIDFPFLRV</sequence>
<reference evidence="2" key="1">
    <citation type="journal article" date="2022" name="Mol. Ecol. Resour.">
        <title>The genomes of chicory, endive, great burdock and yacon provide insights into Asteraceae palaeo-polyploidization history and plant inulin production.</title>
        <authorList>
            <person name="Fan W."/>
            <person name="Wang S."/>
            <person name="Wang H."/>
            <person name="Wang A."/>
            <person name="Jiang F."/>
            <person name="Liu H."/>
            <person name="Zhao H."/>
            <person name="Xu D."/>
            <person name="Zhang Y."/>
        </authorList>
    </citation>
    <scope>NUCLEOTIDE SEQUENCE [LARGE SCALE GENOMIC DNA]</scope>
    <source>
        <strain evidence="2">cv. Niubang</strain>
    </source>
</reference>
<dbReference type="EMBL" id="CM042047">
    <property type="protein sequence ID" value="KAI3770424.1"/>
    <property type="molecule type" value="Genomic_DNA"/>
</dbReference>
<comment type="caution">
    <text evidence="1">The sequence shown here is derived from an EMBL/GenBank/DDBJ whole genome shotgun (WGS) entry which is preliminary data.</text>
</comment>
<gene>
    <name evidence="1" type="ORF">L6452_01557</name>
</gene>
<protein>
    <submittedName>
        <fullName evidence="1">Uncharacterized protein</fullName>
    </submittedName>
</protein>
<keyword evidence="2" id="KW-1185">Reference proteome</keyword>
<organism evidence="1 2">
    <name type="scientific">Arctium lappa</name>
    <name type="common">Greater burdock</name>
    <name type="synonym">Lappa major</name>
    <dbReference type="NCBI Taxonomy" id="4217"/>
    <lineage>
        <taxon>Eukaryota</taxon>
        <taxon>Viridiplantae</taxon>
        <taxon>Streptophyta</taxon>
        <taxon>Embryophyta</taxon>
        <taxon>Tracheophyta</taxon>
        <taxon>Spermatophyta</taxon>
        <taxon>Magnoliopsida</taxon>
        <taxon>eudicotyledons</taxon>
        <taxon>Gunneridae</taxon>
        <taxon>Pentapetalae</taxon>
        <taxon>asterids</taxon>
        <taxon>campanulids</taxon>
        <taxon>Asterales</taxon>
        <taxon>Asteraceae</taxon>
        <taxon>Carduoideae</taxon>
        <taxon>Cardueae</taxon>
        <taxon>Arctiinae</taxon>
        <taxon>Arctium</taxon>
    </lineage>
</organism>
<evidence type="ECO:0000313" key="1">
    <source>
        <dbReference type="EMBL" id="KAI3770424.1"/>
    </source>
</evidence>
<dbReference type="Proteomes" id="UP001055879">
    <property type="component" value="Linkage Group LG01"/>
</dbReference>
<reference evidence="1 2" key="2">
    <citation type="journal article" date="2022" name="Mol. Ecol. Resour.">
        <title>The genomes of chicory, endive, great burdock and yacon provide insights into Asteraceae paleo-polyploidization history and plant inulin production.</title>
        <authorList>
            <person name="Fan W."/>
            <person name="Wang S."/>
            <person name="Wang H."/>
            <person name="Wang A."/>
            <person name="Jiang F."/>
            <person name="Liu H."/>
            <person name="Zhao H."/>
            <person name="Xu D."/>
            <person name="Zhang Y."/>
        </authorList>
    </citation>
    <scope>NUCLEOTIDE SEQUENCE [LARGE SCALE GENOMIC DNA]</scope>
    <source>
        <strain evidence="2">cv. Niubang</strain>
    </source>
</reference>